<evidence type="ECO:0000313" key="1">
    <source>
        <dbReference type="EMBL" id="KAK8600229.1"/>
    </source>
</evidence>
<comment type="caution">
    <text evidence="1">The sequence shown here is derived from an EMBL/GenBank/DDBJ whole genome shotgun (WGS) entry which is preliminary data.</text>
</comment>
<sequence>MNIKIQFWNCVRSTFVEDFDLQIQGLKALGPTSSNDLFATHVQHCSKEYFKATSKCDVVENNMEEAFNGWIVEARAKPIINMLEQIRIMVMSRMTIKRNWVEKWRTNISSRALEKLE</sequence>
<organism evidence="1 2">
    <name type="scientific">Hibiscus sabdariffa</name>
    <name type="common">roselle</name>
    <dbReference type="NCBI Taxonomy" id="183260"/>
    <lineage>
        <taxon>Eukaryota</taxon>
        <taxon>Viridiplantae</taxon>
        <taxon>Streptophyta</taxon>
        <taxon>Embryophyta</taxon>
        <taxon>Tracheophyta</taxon>
        <taxon>Spermatophyta</taxon>
        <taxon>Magnoliopsida</taxon>
        <taxon>eudicotyledons</taxon>
        <taxon>Gunneridae</taxon>
        <taxon>Pentapetalae</taxon>
        <taxon>rosids</taxon>
        <taxon>malvids</taxon>
        <taxon>Malvales</taxon>
        <taxon>Malvaceae</taxon>
        <taxon>Malvoideae</taxon>
        <taxon>Hibiscus</taxon>
    </lineage>
</organism>
<proteinExistence type="predicted"/>
<name>A0ABR2GD37_9ROSI</name>
<keyword evidence="2" id="KW-1185">Reference proteome</keyword>
<dbReference type="EMBL" id="JBBPBM010000001">
    <property type="protein sequence ID" value="KAK8600229.1"/>
    <property type="molecule type" value="Genomic_DNA"/>
</dbReference>
<gene>
    <name evidence="1" type="ORF">V6N12_050085</name>
</gene>
<reference evidence="1 2" key="1">
    <citation type="journal article" date="2024" name="G3 (Bethesda)">
        <title>Genome assembly of Hibiscus sabdariffa L. provides insights into metabolisms of medicinal natural products.</title>
        <authorList>
            <person name="Kim T."/>
        </authorList>
    </citation>
    <scope>NUCLEOTIDE SEQUENCE [LARGE SCALE GENOMIC DNA]</scope>
    <source>
        <strain evidence="1">TK-2024</strain>
        <tissue evidence="1">Old leaves</tissue>
    </source>
</reference>
<dbReference type="Proteomes" id="UP001472677">
    <property type="component" value="Unassembled WGS sequence"/>
</dbReference>
<protein>
    <submittedName>
        <fullName evidence="1">Uncharacterized protein</fullName>
    </submittedName>
</protein>
<evidence type="ECO:0000313" key="2">
    <source>
        <dbReference type="Proteomes" id="UP001472677"/>
    </source>
</evidence>
<accession>A0ABR2GD37</accession>